<dbReference type="GO" id="GO:0016020">
    <property type="term" value="C:membrane"/>
    <property type="evidence" value="ECO:0007669"/>
    <property type="project" value="GOC"/>
</dbReference>
<keyword evidence="3" id="KW-0444">Lipid biosynthesis</keyword>
<feature type="domain" description="Carrier" evidence="4">
    <location>
        <begin position="3"/>
        <end position="80"/>
    </location>
</feature>
<evidence type="ECO:0000313" key="6">
    <source>
        <dbReference type="Proteomes" id="UP000659388"/>
    </source>
</evidence>
<comment type="caution">
    <text evidence="5">The sequence shown here is derived from an EMBL/GenBank/DDBJ whole genome shotgun (WGS) entry which is preliminary data.</text>
</comment>
<name>A0A937F7R0_9BACT</name>
<dbReference type="Pfam" id="PF00550">
    <property type="entry name" value="PP-binding"/>
    <property type="match status" value="1"/>
</dbReference>
<comment type="PTM">
    <text evidence="3">4'-phosphopantetheine is transferred from CoA to a specific serine of apo-ACP by AcpS. This modification is essential for activity because fatty acids are bound in thioester linkage to the sulfhydryl of the prosthetic group.</text>
</comment>
<dbReference type="InterPro" id="IPR003231">
    <property type="entry name" value="ACP"/>
</dbReference>
<protein>
    <recommendedName>
        <fullName evidence="3">Acyl carrier protein</fullName>
        <shortName evidence="3">ACP</shortName>
    </recommendedName>
</protein>
<comment type="similarity">
    <text evidence="3">Belongs to the acyl carrier protein (ACP) family.</text>
</comment>
<dbReference type="GO" id="GO:0005829">
    <property type="term" value="C:cytosol"/>
    <property type="evidence" value="ECO:0007669"/>
    <property type="project" value="TreeGrafter"/>
</dbReference>
<keyword evidence="3" id="KW-0443">Lipid metabolism</keyword>
<dbReference type="HAMAP" id="MF_01217">
    <property type="entry name" value="Acyl_carrier"/>
    <property type="match status" value="1"/>
</dbReference>
<dbReference type="PANTHER" id="PTHR20863">
    <property type="entry name" value="ACYL CARRIER PROTEIN"/>
    <property type="match status" value="1"/>
</dbReference>
<dbReference type="EMBL" id="JAESIY010000009">
    <property type="protein sequence ID" value="MBL3657876.1"/>
    <property type="molecule type" value="Genomic_DNA"/>
</dbReference>
<dbReference type="Proteomes" id="UP000659388">
    <property type="component" value="Unassembled WGS sequence"/>
</dbReference>
<dbReference type="SUPFAM" id="SSF47336">
    <property type="entry name" value="ACP-like"/>
    <property type="match status" value="1"/>
</dbReference>
<dbReference type="NCBIfam" id="NF002148">
    <property type="entry name" value="PRK00982.1-2"/>
    <property type="match status" value="1"/>
</dbReference>
<evidence type="ECO:0000256" key="1">
    <source>
        <dbReference type="ARBA" id="ARBA00022450"/>
    </source>
</evidence>
<organism evidence="5 6">
    <name type="scientific">Fulvivirga sediminis</name>
    <dbReference type="NCBI Taxonomy" id="2803949"/>
    <lineage>
        <taxon>Bacteria</taxon>
        <taxon>Pseudomonadati</taxon>
        <taxon>Bacteroidota</taxon>
        <taxon>Cytophagia</taxon>
        <taxon>Cytophagales</taxon>
        <taxon>Fulvivirgaceae</taxon>
        <taxon>Fulvivirga</taxon>
    </lineage>
</organism>
<keyword evidence="3" id="KW-0275">Fatty acid biosynthesis</keyword>
<evidence type="ECO:0000256" key="2">
    <source>
        <dbReference type="ARBA" id="ARBA00022553"/>
    </source>
</evidence>
<sequence length="81" mass="8934">MSATKANYLDEVKNILTDVGIESTSITEDSNLARDLGLDSLDLTDLMMRLEVKFGIQVNDLDAQQLATVEDVVNYLDKNLG</sequence>
<dbReference type="GO" id="GO:0000036">
    <property type="term" value="F:acyl carrier activity"/>
    <property type="evidence" value="ECO:0007669"/>
    <property type="project" value="UniProtKB-UniRule"/>
</dbReference>
<dbReference type="AlphaFoldDB" id="A0A937F7R0"/>
<comment type="subcellular location">
    <subcellularLocation>
        <location evidence="3">Cytoplasm</location>
    </subcellularLocation>
</comment>
<keyword evidence="2 3" id="KW-0597">Phosphoprotein</keyword>
<keyword evidence="3" id="KW-0276">Fatty acid metabolism</keyword>
<dbReference type="GO" id="GO:0009245">
    <property type="term" value="P:lipid A biosynthetic process"/>
    <property type="evidence" value="ECO:0007669"/>
    <property type="project" value="TreeGrafter"/>
</dbReference>
<evidence type="ECO:0000259" key="4">
    <source>
        <dbReference type="PROSITE" id="PS50075"/>
    </source>
</evidence>
<dbReference type="RefSeq" id="WP_202245659.1">
    <property type="nucleotide sequence ID" value="NZ_JAESIY010000009.1"/>
</dbReference>
<gene>
    <name evidence="3" type="primary">acpP</name>
    <name evidence="5" type="ORF">JL102_17125</name>
</gene>
<dbReference type="InterPro" id="IPR036736">
    <property type="entry name" value="ACP-like_sf"/>
</dbReference>
<evidence type="ECO:0000313" key="5">
    <source>
        <dbReference type="EMBL" id="MBL3657876.1"/>
    </source>
</evidence>
<keyword evidence="3" id="KW-0963">Cytoplasm</keyword>
<reference evidence="5" key="1">
    <citation type="submission" date="2021-01" db="EMBL/GenBank/DDBJ databases">
        <title>Fulvivirga kasyanovii gen. nov., sp nov., a novel member of the phylum Bacteroidetes isolated from seawater in a mussel farm.</title>
        <authorList>
            <person name="Zhao L.-H."/>
            <person name="Wang Z.-J."/>
        </authorList>
    </citation>
    <scope>NUCLEOTIDE SEQUENCE</scope>
    <source>
        <strain evidence="5">2943</strain>
    </source>
</reference>
<evidence type="ECO:0000256" key="3">
    <source>
        <dbReference type="HAMAP-Rule" id="MF_01217"/>
    </source>
</evidence>
<proteinExistence type="inferred from homology"/>
<keyword evidence="6" id="KW-1185">Reference proteome</keyword>
<dbReference type="GO" id="GO:0000035">
    <property type="term" value="F:acyl binding"/>
    <property type="evidence" value="ECO:0007669"/>
    <property type="project" value="TreeGrafter"/>
</dbReference>
<accession>A0A937F7R0</accession>
<dbReference type="Gene3D" id="1.10.1200.10">
    <property type="entry name" value="ACP-like"/>
    <property type="match status" value="1"/>
</dbReference>
<feature type="modified residue" description="O-(pantetheine 4'-phosphoryl)serine" evidence="3">
    <location>
        <position position="40"/>
    </location>
</feature>
<dbReference type="PROSITE" id="PS50075">
    <property type="entry name" value="CARRIER"/>
    <property type="match status" value="1"/>
</dbReference>
<dbReference type="PANTHER" id="PTHR20863:SF76">
    <property type="entry name" value="CARRIER DOMAIN-CONTAINING PROTEIN"/>
    <property type="match status" value="1"/>
</dbReference>
<keyword evidence="1 3" id="KW-0596">Phosphopantetheine</keyword>
<comment type="pathway">
    <text evidence="3">Lipid metabolism; fatty acid biosynthesis.</text>
</comment>
<dbReference type="InterPro" id="IPR009081">
    <property type="entry name" value="PP-bd_ACP"/>
</dbReference>
<comment type="function">
    <text evidence="3">Carrier of the growing fatty acid chain in fatty acid biosynthesis.</text>
</comment>